<dbReference type="Proteomes" id="UP001153678">
    <property type="component" value="Unassembled WGS sequence"/>
</dbReference>
<protein>
    <submittedName>
        <fullName evidence="2">14011_t:CDS:1</fullName>
    </submittedName>
</protein>
<name>A0A9W4SP81_9GLOM</name>
<reference evidence="2" key="1">
    <citation type="submission" date="2022-08" db="EMBL/GenBank/DDBJ databases">
        <authorList>
            <person name="Kallberg Y."/>
            <person name="Tangrot J."/>
            <person name="Rosling A."/>
        </authorList>
    </citation>
    <scope>NUCLEOTIDE SEQUENCE</scope>
    <source>
        <strain evidence="2">Wild A</strain>
    </source>
</reference>
<evidence type="ECO:0000259" key="1">
    <source>
        <dbReference type="Pfam" id="PF02464"/>
    </source>
</evidence>
<organism evidence="2 3">
    <name type="scientific">Funneliformis geosporum</name>
    <dbReference type="NCBI Taxonomy" id="1117311"/>
    <lineage>
        <taxon>Eukaryota</taxon>
        <taxon>Fungi</taxon>
        <taxon>Fungi incertae sedis</taxon>
        <taxon>Mucoromycota</taxon>
        <taxon>Glomeromycotina</taxon>
        <taxon>Glomeromycetes</taxon>
        <taxon>Glomerales</taxon>
        <taxon>Glomeraceae</taxon>
        <taxon>Funneliformis</taxon>
    </lineage>
</organism>
<gene>
    <name evidence="2" type="ORF">FWILDA_LOCUS7658</name>
</gene>
<accession>A0A9W4SP81</accession>
<sequence>MKNPILTRAIQKLIDSNSLLTTIESCTGGLIAHLITDVPGTSSVFWGGRVVYNNSTKIALGVSPELLQTFGAVSREVALSLAKNGLLEMQKFSNNDNRLICIATTGLADPREENYRKLGGLCWVGIASTAHPPFAVLVEASPLSREKTKLEFAMKALELIVKSLEFNDVNSDNFEVAKI</sequence>
<dbReference type="InterPro" id="IPR036653">
    <property type="entry name" value="CinA-like_C"/>
</dbReference>
<dbReference type="InterPro" id="IPR008136">
    <property type="entry name" value="CinA_C"/>
</dbReference>
<keyword evidence="3" id="KW-1185">Reference proteome</keyword>
<dbReference type="NCBIfam" id="TIGR00199">
    <property type="entry name" value="PncC_domain"/>
    <property type="match status" value="1"/>
</dbReference>
<dbReference type="Pfam" id="PF02464">
    <property type="entry name" value="CinA"/>
    <property type="match status" value="1"/>
</dbReference>
<proteinExistence type="predicted"/>
<dbReference type="OrthoDB" id="2350783at2759"/>
<dbReference type="Gene3D" id="3.90.950.20">
    <property type="entry name" value="CinA-like"/>
    <property type="match status" value="1"/>
</dbReference>
<feature type="domain" description="CinA C-terminal" evidence="1">
    <location>
        <begin position="7"/>
        <end position="163"/>
    </location>
</feature>
<dbReference type="SUPFAM" id="SSF142433">
    <property type="entry name" value="CinA-like"/>
    <property type="match status" value="1"/>
</dbReference>
<dbReference type="AlphaFoldDB" id="A0A9W4SP81"/>
<comment type="caution">
    <text evidence="2">The sequence shown here is derived from an EMBL/GenBank/DDBJ whole genome shotgun (WGS) entry which is preliminary data.</text>
</comment>
<evidence type="ECO:0000313" key="2">
    <source>
        <dbReference type="EMBL" id="CAI2176589.1"/>
    </source>
</evidence>
<evidence type="ECO:0000313" key="3">
    <source>
        <dbReference type="Proteomes" id="UP001153678"/>
    </source>
</evidence>
<dbReference type="EMBL" id="CAMKVN010001522">
    <property type="protein sequence ID" value="CAI2176589.1"/>
    <property type="molecule type" value="Genomic_DNA"/>
</dbReference>